<gene>
    <name evidence="4" type="ORF">SAMN06265348_106137</name>
</gene>
<keyword evidence="5" id="KW-1185">Reference proteome</keyword>
<keyword evidence="1" id="KW-0597">Phosphoprotein</keyword>
<dbReference type="AlphaFoldDB" id="A0A521DUY9"/>
<sequence>MKKKVLVIDKDPAIIDVITFMLKDEGYDFLVSQKPFNIEEVKDYKPALILLHNGLNSEGSLICKLIKGNPDTNFIPVIMSSTRNDLPQIAEESCAEAYIQKPFDIDDFLQLIRKTFLIS</sequence>
<accession>A0A521DUY9</accession>
<organism evidence="4 5">
    <name type="scientific">Pedobacter westerhofensis</name>
    <dbReference type="NCBI Taxonomy" id="425512"/>
    <lineage>
        <taxon>Bacteria</taxon>
        <taxon>Pseudomonadati</taxon>
        <taxon>Bacteroidota</taxon>
        <taxon>Sphingobacteriia</taxon>
        <taxon>Sphingobacteriales</taxon>
        <taxon>Sphingobacteriaceae</taxon>
        <taxon>Pedobacter</taxon>
    </lineage>
</organism>
<evidence type="ECO:0000256" key="1">
    <source>
        <dbReference type="ARBA" id="ARBA00022553"/>
    </source>
</evidence>
<dbReference type="Proteomes" id="UP000320300">
    <property type="component" value="Unassembled WGS sequence"/>
</dbReference>
<dbReference type="InterPro" id="IPR001789">
    <property type="entry name" value="Sig_transdc_resp-reg_receiver"/>
</dbReference>
<evidence type="ECO:0000313" key="5">
    <source>
        <dbReference type="Proteomes" id="UP000320300"/>
    </source>
</evidence>
<dbReference type="OrthoDB" id="770750at2"/>
<dbReference type="PROSITE" id="PS50110">
    <property type="entry name" value="RESPONSE_REGULATORY"/>
    <property type="match status" value="1"/>
</dbReference>
<dbReference type="EMBL" id="FXTN01000006">
    <property type="protein sequence ID" value="SMO74650.1"/>
    <property type="molecule type" value="Genomic_DNA"/>
</dbReference>
<dbReference type="RefSeq" id="WP_142528604.1">
    <property type="nucleotide sequence ID" value="NZ_CBCSJO010000006.1"/>
</dbReference>
<evidence type="ECO:0000256" key="2">
    <source>
        <dbReference type="PROSITE-ProRule" id="PRU00169"/>
    </source>
</evidence>
<dbReference type="Gene3D" id="3.40.50.2300">
    <property type="match status" value="1"/>
</dbReference>
<feature type="domain" description="Response regulatory" evidence="3">
    <location>
        <begin position="4"/>
        <end position="116"/>
    </location>
</feature>
<reference evidence="4 5" key="1">
    <citation type="submission" date="2017-05" db="EMBL/GenBank/DDBJ databases">
        <authorList>
            <person name="Varghese N."/>
            <person name="Submissions S."/>
        </authorList>
    </citation>
    <scope>NUCLEOTIDE SEQUENCE [LARGE SCALE GENOMIC DNA]</scope>
    <source>
        <strain evidence="4 5">DSM 19036</strain>
    </source>
</reference>
<dbReference type="GO" id="GO:0000160">
    <property type="term" value="P:phosphorelay signal transduction system"/>
    <property type="evidence" value="ECO:0007669"/>
    <property type="project" value="InterPro"/>
</dbReference>
<dbReference type="SUPFAM" id="SSF52172">
    <property type="entry name" value="CheY-like"/>
    <property type="match status" value="1"/>
</dbReference>
<name>A0A521DUY9_9SPHI</name>
<dbReference type="PANTHER" id="PTHR44591">
    <property type="entry name" value="STRESS RESPONSE REGULATOR PROTEIN 1"/>
    <property type="match status" value="1"/>
</dbReference>
<dbReference type="SMART" id="SM00448">
    <property type="entry name" value="REC"/>
    <property type="match status" value="1"/>
</dbReference>
<dbReference type="Pfam" id="PF00072">
    <property type="entry name" value="Response_reg"/>
    <property type="match status" value="1"/>
</dbReference>
<proteinExistence type="predicted"/>
<dbReference type="PANTHER" id="PTHR44591:SF3">
    <property type="entry name" value="RESPONSE REGULATORY DOMAIN-CONTAINING PROTEIN"/>
    <property type="match status" value="1"/>
</dbReference>
<evidence type="ECO:0000259" key="3">
    <source>
        <dbReference type="PROSITE" id="PS50110"/>
    </source>
</evidence>
<dbReference type="InterPro" id="IPR050595">
    <property type="entry name" value="Bact_response_regulator"/>
</dbReference>
<dbReference type="InterPro" id="IPR011006">
    <property type="entry name" value="CheY-like_superfamily"/>
</dbReference>
<protein>
    <submittedName>
        <fullName evidence="4">Two-component system, cell cycle response regulator DivK</fullName>
    </submittedName>
</protein>
<comment type="caution">
    <text evidence="2">Lacks conserved residue(s) required for the propagation of feature annotation.</text>
</comment>
<evidence type="ECO:0000313" key="4">
    <source>
        <dbReference type="EMBL" id="SMO74650.1"/>
    </source>
</evidence>